<evidence type="ECO:0000256" key="3">
    <source>
        <dbReference type="ARBA" id="ARBA00022448"/>
    </source>
</evidence>
<evidence type="ECO:0000313" key="11">
    <source>
        <dbReference type="Proteomes" id="UP000325161"/>
    </source>
</evidence>
<dbReference type="SUPFAM" id="SSF161098">
    <property type="entry name" value="MetI-like"/>
    <property type="match status" value="1"/>
</dbReference>
<comment type="subcellular location">
    <subcellularLocation>
        <location evidence="1">Cell inner membrane</location>
        <topology evidence="1">Multi-pass membrane protein</topology>
    </subcellularLocation>
    <subcellularLocation>
        <location evidence="8">Cell membrane</location>
        <topology evidence="8">Multi-pass membrane protein</topology>
    </subcellularLocation>
</comment>
<dbReference type="CDD" id="cd06261">
    <property type="entry name" value="TM_PBP2"/>
    <property type="match status" value="1"/>
</dbReference>
<dbReference type="GO" id="GO:0006865">
    <property type="term" value="P:amino acid transport"/>
    <property type="evidence" value="ECO:0007669"/>
    <property type="project" value="TreeGrafter"/>
</dbReference>
<dbReference type="InterPro" id="IPR000515">
    <property type="entry name" value="MetI-like"/>
</dbReference>
<evidence type="ECO:0000259" key="9">
    <source>
        <dbReference type="PROSITE" id="PS50928"/>
    </source>
</evidence>
<dbReference type="InterPro" id="IPR010065">
    <property type="entry name" value="AA_ABC_transptr_permease_3TM"/>
</dbReference>
<dbReference type="AlphaFoldDB" id="A0A5C0ATS7"/>
<feature type="transmembrane region" description="Helical" evidence="8">
    <location>
        <begin position="20"/>
        <end position="53"/>
    </location>
</feature>
<evidence type="ECO:0000256" key="5">
    <source>
        <dbReference type="ARBA" id="ARBA00022692"/>
    </source>
</evidence>
<dbReference type="PANTHER" id="PTHR30614:SF42">
    <property type="entry name" value="GLUTAMATE_ASPARTATE IMPORT PERMEASE PROTEIN GLTJ"/>
    <property type="match status" value="1"/>
</dbReference>
<organism evidence="10 11">
    <name type="scientific">Pigmentiphaga aceris</name>
    <dbReference type="NCBI Taxonomy" id="1940612"/>
    <lineage>
        <taxon>Bacteria</taxon>
        <taxon>Pseudomonadati</taxon>
        <taxon>Pseudomonadota</taxon>
        <taxon>Betaproteobacteria</taxon>
        <taxon>Burkholderiales</taxon>
        <taxon>Alcaligenaceae</taxon>
        <taxon>Pigmentiphaga</taxon>
    </lineage>
</organism>
<feature type="transmembrane region" description="Helical" evidence="8">
    <location>
        <begin position="210"/>
        <end position="229"/>
    </location>
</feature>
<gene>
    <name evidence="10" type="ORF">FXN63_07410</name>
</gene>
<evidence type="ECO:0000256" key="6">
    <source>
        <dbReference type="ARBA" id="ARBA00022989"/>
    </source>
</evidence>
<proteinExistence type="inferred from homology"/>
<feature type="domain" description="ABC transmembrane type-1" evidence="9">
    <location>
        <begin position="29"/>
        <end position="229"/>
    </location>
</feature>
<dbReference type="RefSeq" id="WP_148814071.1">
    <property type="nucleotide sequence ID" value="NZ_CP043046.1"/>
</dbReference>
<dbReference type="Proteomes" id="UP000325161">
    <property type="component" value="Chromosome"/>
</dbReference>
<evidence type="ECO:0000256" key="1">
    <source>
        <dbReference type="ARBA" id="ARBA00004429"/>
    </source>
</evidence>
<keyword evidence="6 8" id="KW-1133">Transmembrane helix</keyword>
<reference evidence="10 11" key="1">
    <citation type="submission" date="2019-08" db="EMBL/GenBank/DDBJ databases">
        <title>Amphibian skin-associated Pigmentiphaga: genome sequence and occurrence across geography and hosts.</title>
        <authorList>
            <person name="Bletz M.C."/>
            <person name="Bunk B."/>
            <person name="Sproeer C."/>
            <person name="Biwer P."/>
            <person name="Reiter S."/>
            <person name="Rabemananjara F.C.E."/>
            <person name="Schulz S."/>
            <person name="Overmann J."/>
            <person name="Vences M."/>
        </authorList>
    </citation>
    <scope>NUCLEOTIDE SEQUENCE [LARGE SCALE GENOMIC DNA]</scope>
    <source>
        <strain evidence="10 11">Mada1488</strain>
    </source>
</reference>
<dbReference type="GO" id="GO:0022857">
    <property type="term" value="F:transmembrane transporter activity"/>
    <property type="evidence" value="ECO:0007669"/>
    <property type="project" value="InterPro"/>
</dbReference>
<keyword evidence="5 8" id="KW-0812">Transmembrane</keyword>
<evidence type="ECO:0000313" key="10">
    <source>
        <dbReference type="EMBL" id="QEI05688.1"/>
    </source>
</evidence>
<dbReference type="PROSITE" id="PS50928">
    <property type="entry name" value="ABC_TM1"/>
    <property type="match status" value="1"/>
</dbReference>
<dbReference type="Gene3D" id="1.10.3720.10">
    <property type="entry name" value="MetI-like"/>
    <property type="match status" value="1"/>
</dbReference>
<dbReference type="EMBL" id="CP043046">
    <property type="protein sequence ID" value="QEI05688.1"/>
    <property type="molecule type" value="Genomic_DNA"/>
</dbReference>
<keyword evidence="7 8" id="KW-0472">Membrane</keyword>
<dbReference type="GO" id="GO:0043190">
    <property type="term" value="C:ATP-binding cassette (ABC) transporter complex"/>
    <property type="evidence" value="ECO:0007669"/>
    <property type="project" value="InterPro"/>
</dbReference>
<dbReference type="InterPro" id="IPR035906">
    <property type="entry name" value="MetI-like_sf"/>
</dbReference>
<dbReference type="Pfam" id="PF00528">
    <property type="entry name" value="BPD_transp_1"/>
    <property type="match status" value="1"/>
</dbReference>
<dbReference type="InterPro" id="IPR043429">
    <property type="entry name" value="ArtM/GltK/GlnP/TcyL/YhdX-like"/>
</dbReference>
<protein>
    <submittedName>
        <fullName evidence="10">Amino acid ABC transporter permease</fullName>
    </submittedName>
</protein>
<dbReference type="KEGG" id="pacr:FXN63_07410"/>
<keyword evidence="4" id="KW-1003">Cell membrane</keyword>
<evidence type="ECO:0000256" key="4">
    <source>
        <dbReference type="ARBA" id="ARBA00022475"/>
    </source>
</evidence>
<sequence length="254" mass="28067">MNYSWDFLVYFKQSVTGEGVYWRLLASGLGWTVLLSLSAWVLALVLALGIGIARTLPSPLLRWPAAVYVHCFRNIPLLVQVFLWFYVVPELLPEAIGRAIKQAPATTSQFLTMLLALTLFTAAKAAELVRAGIESVPRGQKQAAMAMGLGFVDSYRLVIVPQALRIIVAPLTSDFMNVFKNSAVALTIGLMELTGRTRQFSEFSAQPFEAFLAATLIYMGVTWCVVLLMRHVETRLRIPGRRGADVWMASTGVP</sequence>
<keyword evidence="11" id="KW-1185">Reference proteome</keyword>
<dbReference type="OrthoDB" id="6534575at2"/>
<evidence type="ECO:0000256" key="7">
    <source>
        <dbReference type="ARBA" id="ARBA00023136"/>
    </source>
</evidence>
<comment type="similarity">
    <text evidence="2">Belongs to the binding-protein-dependent transport system permease family. HisMQ subfamily.</text>
</comment>
<dbReference type="NCBIfam" id="TIGR01726">
    <property type="entry name" value="HEQRo_perm_3TM"/>
    <property type="match status" value="1"/>
</dbReference>
<evidence type="ECO:0000256" key="8">
    <source>
        <dbReference type="RuleBase" id="RU363032"/>
    </source>
</evidence>
<keyword evidence="3 8" id="KW-0813">Transport</keyword>
<accession>A0A5C0ATS7</accession>
<evidence type="ECO:0000256" key="2">
    <source>
        <dbReference type="ARBA" id="ARBA00010072"/>
    </source>
</evidence>
<name>A0A5C0ATS7_9BURK</name>
<feature type="transmembrane region" description="Helical" evidence="8">
    <location>
        <begin position="65"/>
        <end position="87"/>
    </location>
</feature>
<dbReference type="PANTHER" id="PTHR30614">
    <property type="entry name" value="MEMBRANE COMPONENT OF AMINO ACID ABC TRANSPORTER"/>
    <property type="match status" value="1"/>
</dbReference>